<accession>A0AC59YWE0</accession>
<organism evidence="1 2">
    <name type="scientific">Rangifer tarandus platyrhynchus</name>
    <name type="common">Svalbard reindeer</name>
    <dbReference type="NCBI Taxonomy" id="3082113"/>
    <lineage>
        <taxon>Eukaryota</taxon>
        <taxon>Metazoa</taxon>
        <taxon>Chordata</taxon>
        <taxon>Craniata</taxon>
        <taxon>Vertebrata</taxon>
        <taxon>Euteleostomi</taxon>
        <taxon>Mammalia</taxon>
        <taxon>Eutheria</taxon>
        <taxon>Laurasiatheria</taxon>
        <taxon>Artiodactyla</taxon>
        <taxon>Ruminantia</taxon>
        <taxon>Pecora</taxon>
        <taxon>Cervidae</taxon>
        <taxon>Odocoileinae</taxon>
        <taxon>Rangifer</taxon>
    </lineage>
</organism>
<reference evidence="1" key="2">
    <citation type="submission" date="2025-03" db="EMBL/GenBank/DDBJ databases">
        <authorList>
            <consortium name="ELIXIR-Norway"/>
            <consortium name="Elixir Norway"/>
        </authorList>
    </citation>
    <scope>NUCLEOTIDE SEQUENCE</scope>
</reference>
<evidence type="ECO:0000313" key="1">
    <source>
        <dbReference type="EMBL" id="CAN0032104.1"/>
    </source>
</evidence>
<reference evidence="1" key="1">
    <citation type="submission" date="2023-05" db="EMBL/GenBank/DDBJ databases">
        <authorList>
            <consortium name="ELIXIR-Norway"/>
        </authorList>
    </citation>
    <scope>NUCLEOTIDE SEQUENCE</scope>
</reference>
<name>A0AC59YWE0_RANTA</name>
<sequence length="110" mass="11854">MSAHLEFDCVHTSGTPTGTVSGGPPMASAGNLPPGVRCLDSHHSGQPFPERLVERLGASFPICVEQNVQDVGITDAARNQQMCQGVKDGRKKKRERESRTKQSQGGNRLQ</sequence>
<dbReference type="Proteomes" id="UP001162501">
    <property type="component" value="Chromosome 20"/>
</dbReference>
<protein>
    <submittedName>
        <fullName evidence="1">Uncharacterized protein</fullName>
    </submittedName>
</protein>
<proteinExistence type="predicted"/>
<dbReference type="EMBL" id="OX596104">
    <property type="protein sequence ID" value="CAN0032104.1"/>
    <property type="molecule type" value="Genomic_DNA"/>
</dbReference>
<gene>
    <name evidence="1" type="ORF">MRATA1EN22A_LOCUS11027</name>
</gene>
<evidence type="ECO:0000313" key="2">
    <source>
        <dbReference type="Proteomes" id="UP001162501"/>
    </source>
</evidence>